<evidence type="ECO:0000256" key="1">
    <source>
        <dbReference type="SAM" id="MobiDB-lite"/>
    </source>
</evidence>
<dbReference type="EMBL" id="JAVREO010000007">
    <property type="protein sequence ID" value="MDT0267508.1"/>
    <property type="molecule type" value="Genomic_DNA"/>
</dbReference>
<proteinExistence type="predicted"/>
<protein>
    <recommendedName>
        <fullName evidence="2">Protein kinase domain-containing protein</fullName>
    </recommendedName>
</protein>
<dbReference type="InterPro" id="IPR011009">
    <property type="entry name" value="Kinase-like_dom_sf"/>
</dbReference>
<evidence type="ECO:0000259" key="2">
    <source>
        <dbReference type="PROSITE" id="PS50011"/>
    </source>
</evidence>
<evidence type="ECO:0000313" key="4">
    <source>
        <dbReference type="Proteomes" id="UP001183410"/>
    </source>
</evidence>
<name>A0ABU2JS13_9ACTN</name>
<organism evidence="3 4">
    <name type="scientific">Streptomyces chisholmiae</name>
    <dbReference type="NCBI Taxonomy" id="3075540"/>
    <lineage>
        <taxon>Bacteria</taxon>
        <taxon>Bacillati</taxon>
        <taxon>Actinomycetota</taxon>
        <taxon>Actinomycetes</taxon>
        <taxon>Kitasatosporales</taxon>
        <taxon>Streptomycetaceae</taxon>
        <taxon>Streptomyces</taxon>
    </lineage>
</organism>
<dbReference type="Gene3D" id="1.10.510.10">
    <property type="entry name" value="Transferase(Phosphotransferase) domain 1"/>
    <property type="match status" value="1"/>
</dbReference>
<sequence>MPFPVRSATGREWLLTDVVGSGTEGVVYAVRGKPDLVAKLVPRPGDPAGYRDRLARLLRQAREPRTTVLLPAGQPPRLAWPLEVVSTVPGGAVGCLMADLRATHQPLEHLLSPAARREHLPQATWATALRAAADLAALLADLHAEEYVVGDLKPDNLWVDPAGRIALADVDSLQFTDGGETFDCRMRTPGYTAPECVGSELPPDRASDAFLLAVLVHQLLMDGLHPFHGHPADGSPYASFDDNLLHGRSRLTDGSSVLLPPVAPPLDLLPRGLLRLFRRAFDTAGRQNPARRPTPTEWADQLRRELAVDRLVVCAETPEHRHSVERAWCPWCDQRDRLARDIQEPVAAAPGARRAPAGERAAPTGRRHGRGSG</sequence>
<dbReference type="Pfam" id="PF00069">
    <property type="entry name" value="Pkinase"/>
    <property type="match status" value="1"/>
</dbReference>
<reference evidence="4" key="1">
    <citation type="submission" date="2023-07" db="EMBL/GenBank/DDBJ databases">
        <title>30 novel species of actinomycetes from the DSMZ collection.</title>
        <authorList>
            <person name="Nouioui I."/>
        </authorList>
    </citation>
    <scope>NUCLEOTIDE SEQUENCE [LARGE SCALE GENOMIC DNA]</scope>
    <source>
        <strain evidence="4">DSM 44915</strain>
    </source>
</reference>
<gene>
    <name evidence="3" type="ORF">RM844_14555</name>
</gene>
<dbReference type="PANTHER" id="PTHR44329">
    <property type="entry name" value="SERINE/THREONINE-PROTEIN KINASE TNNI3K-RELATED"/>
    <property type="match status" value="1"/>
</dbReference>
<dbReference type="PROSITE" id="PS50011">
    <property type="entry name" value="PROTEIN_KINASE_DOM"/>
    <property type="match status" value="1"/>
</dbReference>
<accession>A0ABU2JS13</accession>
<dbReference type="Proteomes" id="UP001183410">
    <property type="component" value="Unassembled WGS sequence"/>
</dbReference>
<dbReference type="RefSeq" id="WP_311667567.1">
    <property type="nucleotide sequence ID" value="NZ_JAVREO010000007.1"/>
</dbReference>
<feature type="region of interest" description="Disordered" evidence="1">
    <location>
        <begin position="343"/>
        <end position="373"/>
    </location>
</feature>
<dbReference type="InterPro" id="IPR000719">
    <property type="entry name" value="Prot_kinase_dom"/>
</dbReference>
<feature type="compositionally biased region" description="Low complexity" evidence="1">
    <location>
        <begin position="347"/>
        <end position="364"/>
    </location>
</feature>
<feature type="domain" description="Protein kinase" evidence="2">
    <location>
        <begin position="13"/>
        <end position="306"/>
    </location>
</feature>
<comment type="caution">
    <text evidence="3">The sequence shown here is derived from an EMBL/GenBank/DDBJ whole genome shotgun (WGS) entry which is preliminary data.</text>
</comment>
<dbReference type="InterPro" id="IPR051681">
    <property type="entry name" value="Ser/Thr_Kinases-Pseudokinases"/>
</dbReference>
<keyword evidence="4" id="KW-1185">Reference proteome</keyword>
<dbReference type="SMART" id="SM00220">
    <property type="entry name" value="S_TKc"/>
    <property type="match status" value="1"/>
</dbReference>
<evidence type="ECO:0000313" key="3">
    <source>
        <dbReference type="EMBL" id="MDT0267508.1"/>
    </source>
</evidence>
<dbReference type="SUPFAM" id="SSF56112">
    <property type="entry name" value="Protein kinase-like (PK-like)"/>
    <property type="match status" value="1"/>
</dbReference>